<dbReference type="PANTHER" id="PTHR34060:SF1">
    <property type="entry name" value="POLYKETIDE CYCLASE _ DEHYDRASE AND LIPID TRANSPORT PROTEIN"/>
    <property type="match status" value="1"/>
</dbReference>
<proteinExistence type="predicted"/>
<organism evidence="3 4">
    <name type="scientific">Cannabis sativa</name>
    <name type="common">Hemp</name>
    <name type="synonym">Marijuana</name>
    <dbReference type="NCBI Taxonomy" id="3483"/>
    <lineage>
        <taxon>Eukaryota</taxon>
        <taxon>Viridiplantae</taxon>
        <taxon>Streptophyta</taxon>
        <taxon>Embryophyta</taxon>
        <taxon>Tracheophyta</taxon>
        <taxon>Spermatophyta</taxon>
        <taxon>Magnoliopsida</taxon>
        <taxon>eudicotyledons</taxon>
        <taxon>Gunneridae</taxon>
        <taxon>Pentapetalae</taxon>
        <taxon>rosids</taxon>
        <taxon>fabids</taxon>
        <taxon>Rosales</taxon>
        <taxon>Cannabaceae</taxon>
        <taxon>Cannabis</taxon>
    </lineage>
</organism>
<evidence type="ECO:0000256" key="1">
    <source>
        <dbReference type="SAM" id="MobiDB-lite"/>
    </source>
</evidence>
<feature type="domain" description="Coenzyme Q-binding protein COQ10 START" evidence="2">
    <location>
        <begin position="273"/>
        <end position="412"/>
    </location>
</feature>
<dbReference type="Proteomes" id="UP000525078">
    <property type="component" value="Unassembled WGS sequence"/>
</dbReference>
<feature type="compositionally biased region" description="Polar residues" evidence="1">
    <location>
        <begin position="24"/>
        <end position="45"/>
    </location>
</feature>
<dbReference type="CDD" id="cd08866">
    <property type="entry name" value="SRPBCC_11"/>
    <property type="match status" value="1"/>
</dbReference>
<accession>A0A7J6FHU1</accession>
<evidence type="ECO:0000259" key="2">
    <source>
        <dbReference type="Pfam" id="PF03364"/>
    </source>
</evidence>
<dbReference type="AlphaFoldDB" id="A0A7J6FHU1"/>
<evidence type="ECO:0000313" key="3">
    <source>
        <dbReference type="EMBL" id="KAF4370215.1"/>
    </source>
</evidence>
<comment type="caution">
    <text evidence="3">The sequence shown here is derived from an EMBL/GenBank/DDBJ whole genome shotgun (WGS) entry which is preliminary data.</text>
</comment>
<dbReference type="EMBL" id="JAATIP010000119">
    <property type="protein sequence ID" value="KAF4370215.1"/>
    <property type="molecule type" value="Genomic_DNA"/>
</dbReference>
<dbReference type="InterPro" id="IPR023393">
    <property type="entry name" value="START-like_dom_sf"/>
</dbReference>
<evidence type="ECO:0000313" key="4">
    <source>
        <dbReference type="Proteomes" id="UP000525078"/>
    </source>
</evidence>
<dbReference type="InterPro" id="IPR005031">
    <property type="entry name" value="COQ10_START"/>
</dbReference>
<dbReference type="SUPFAM" id="SSF55961">
    <property type="entry name" value="Bet v1-like"/>
    <property type="match status" value="1"/>
</dbReference>
<dbReference type="PANTHER" id="PTHR34060">
    <property type="entry name" value="POLYKETIDE CYCLASE / DEHYDRASE AND LIPID TRANSPORT PROTEIN"/>
    <property type="match status" value="1"/>
</dbReference>
<dbReference type="Gene3D" id="3.30.530.20">
    <property type="match status" value="1"/>
</dbReference>
<reference evidence="3 4" key="1">
    <citation type="journal article" date="2020" name="bioRxiv">
        <title>Sequence and annotation of 42 cannabis genomes reveals extensive copy number variation in cannabinoid synthesis and pathogen resistance genes.</title>
        <authorList>
            <person name="Mckernan K.J."/>
            <person name="Helbert Y."/>
            <person name="Kane L.T."/>
            <person name="Ebling H."/>
            <person name="Zhang L."/>
            <person name="Liu B."/>
            <person name="Eaton Z."/>
            <person name="Mclaughlin S."/>
            <person name="Kingan S."/>
            <person name="Baybayan P."/>
            <person name="Concepcion G."/>
            <person name="Jordan M."/>
            <person name="Riva A."/>
            <person name="Barbazuk W."/>
            <person name="Harkins T."/>
        </authorList>
    </citation>
    <scope>NUCLEOTIDE SEQUENCE [LARGE SCALE GENOMIC DNA]</scope>
    <source>
        <strain evidence="4">cv. Jamaican Lion 4</strain>
        <tissue evidence="3">Leaf</tissue>
    </source>
</reference>
<gene>
    <name evidence="3" type="ORF">F8388_007356</name>
</gene>
<sequence length="431" mass="47346">ERKRKKEKFLGLPVHKARKFSTVLGTTSPNKPSTMRPTGSPPTSTSKKHLVVTLACSCCSCSTELRMVLLRRRSVVAVNLFALGNEEKTRAFGFREEEEGLSLRLVATAPVRAEDEILVPKLGANTPDIAAVAEAAMVTNLNGEEMECGYGKIGGINGEQRCSGTVAAHSMKMRASATPMLTLTVPTSLSPSLLFFHRRKPSFLFSNPKPFLFLLHHSSTVSSSSSSSSFRLRCSSSTSHSQSISESESEDGVCIEIKKLPNNSRRILSSVAINASLLAVWNVLTDYEGLADFIPGLAISQLLDRGPDYARLFQVGEQNLALGLKFNAKGVVDCYEKPLEILPSAQKREIEFNMVDGDFQLFQGKWSILQHDSGGEDQEMNTTLSYLVDVQPKLWLPVQLVEGRLSNEIKVNLACIREEAEKAFSNTMRSL</sequence>
<name>A0A7J6FHU1_CANSA</name>
<feature type="non-terminal residue" evidence="3">
    <location>
        <position position="431"/>
    </location>
</feature>
<dbReference type="Pfam" id="PF03364">
    <property type="entry name" value="Polyketide_cyc"/>
    <property type="match status" value="1"/>
</dbReference>
<feature type="region of interest" description="Disordered" evidence="1">
    <location>
        <begin position="24"/>
        <end position="46"/>
    </location>
</feature>
<protein>
    <recommendedName>
        <fullName evidence="2">Coenzyme Q-binding protein COQ10 START domain-containing protein</fullName>
    </recommendedName>
</protein>